<evidence type="ECO:0000313" key="1">
    <source>
        <dbReference type="EMBL" id="MBK1661275.1"/>
    </source>
</evidence>
<dbReference type="RefSeq" id="WP_133222622.1">
    <property type="nucleotide sequence ID" value="NZ_NRSG01000277.1"/>
</dbReference>
<dbReference type="InterPro" id="IPR014937">
    <property type="entry name" value="DUF1810"/>
</dbReference>
<organism evidence="1 2">
    <name type="scientific">Paracraurococcus ruber</name>
    <dbReference type="NCBI Taxonomy" id="77675"/>
    <lineage>
        <taxon>Bacteria</taxon>
        <taxon>Pseudomonadati</taxon>
        <taxon>Pseudomonadota</taxon>
        <taxon>Alphaproteobacteria</taxon>
        <taxon>Acetobacterales</taxon>
        <taxon>Roseomonadaceae</taxon>
        <taxon>Paracraurococcus</taxon>
    </lineage>
</organism>
<dbReference type="Gene3D" id="1.25.40.380">
    <property type="entry name" value="Protein of unknown function DUF1810"/>
    <property type="match status" value="1"/>
</dbReference>
<dbReference type="SUPFAM" id="SSF140736">
    <property type="entry name" value="Rv1873-like"/>
    <property type="match status" value="1"/>
</dbReference>
<evidence type="ECO:0000313" key="2">
    <source>
        <dbReference type="Proteomes" id="UP000697995"/>
    </source>
</evidence>
<protein>
    <submittedName>
        <fullName evidence="1">Calpastatin</fullName>
    </submittedName>
</protein>
<dbReference type="Pfam" id="PF08837">
    <property type="entry name" value="DUF1810"/>
    <property type="match status" value="1"/>
</dbReference>
<comment type="caution">
    <text evidence="1">The sequence shown here is derived from an EMBL/GenBank/DDBJ whole genome shotgun (WGS) entry which is preliminary data.</text>
</comment>
<dbReference type="Proteomes" id="UP000697995">
    <property type="component" value="Unassembled WGS sequence"/>
</dbReference>
<dbReference type="PIRSF" id="PIRSF008546">
    <property type="entry name" value="UCP008546"/>
    <property type="match status" value="1"/>
</dbReference>
<dbReference type="InterPro" id="IPR036287">
    <property type="entry name" value="Rv1873-like_sf"/>
</dbReference>
<proteinExistence type="predicted"/>
<reference evidence="1 2" key="1">
    <citation type="journal article" date="2020" name="Microorganisms">
        <title>Osmotic Adaptation and Compatible Solute Biosynthesis of Phototrophic Bacteria as Revealed from Genome Analyses.</title>
        <authorList>
            <person name="Imhoff J.F."/>
            <person name="Rahn T."/>
            <person name="Kunzel S."/>
            <person name="Keller A."/>
            <person name="Neulinger S.C."/>
        </authorList>
    </citation>
    <scope>NUCLEOTIDE SEQUENCE [LARGE SCALE GENOMIC DNA]</scope>
    <source>
        <strain evidence="1 2">DSM 15382</strain>
    </source>
</reference>
<name>A0ABS1D355_9PROT</name>
<gene>
    <name evidence="1" type="ORF">CKO45_23990</name>
</gene>
<keyword evidence="2" id="KW-1185">Reference proteome</keyword>
<sequence>MQDPPDLQRFVAAQDPVIDQVRRELAAGRKASHWMWFVFPQLRGLGQSAMAQRYGLASLAEARAYLDHPVLGPRMAECTALLNAAPGTGAATILGSVDARKLRSCLTLMLAARPGAEPYRTALRRFFGDAADPATLALLAAED</sequence>
<accession>A0ABS1D355</accession>
<dbReference type="EMBL" id="NRSG01000277">
    <property type="protein sequence ID" value="MBK1661275.1"/>
    <property type="molecule type" value="Genomic_DNA"/>
</dbReference>